<evidence type="ECO:0000313" key="2">
    <source>
        <dbReference type="Proteomes" id="UP000028045"/>
    </source>
</evidence>
<evidence type="ECO:0000313" key="1">
    <source>
        <dbReference type="EMBL" id="KEY74490.1"/>
    </source>
</evidence>
<proteinExistence type="predicted"/>
<dbReference type="AlphaFoldDB" id="A0A084BAB1"/>
<keyword evidence="2" id="KW-1185">Reference proteome</keyword>
<reference evidence="1 2" key="1">
    <citation type="journal article" date="2014" name="BMC Genomics">
        <title>Comparative genome sequencing reveals chemotype-specific gene clusters in the toxigenic black mold Stachybotrys.</title>
        <authorList>
            <person name="Semeiks J."/>
            <person name="Borek D."/>
            <person name="Otwinowski Z."/>
            <person name="Grishin N.V."/>
        </authorList>
    </citation>
    <scope>NUCLEOTIDE SEQUENCE [LARGE SCALE GENOMIC DNA]</scope>
    <source>
        <strain evidence="2">CBS 109288 / IBT 7711</strain>
    </source>
</reference>
<accession>A0A084BAB1</accession>
<protein>
    <submittedName>
        <fullName evidence="1">Uncharacterized protein</fullName>
    </submittedName>
</protein>
<dbReference type="Proteomes" id="UP000028045">
    <property type="component" value="Unassembled WGS sequence"/>
</dbReference>
<organism evidence="1 2">
    <name type="scientific">Stachybotrys chartarum (strain CBS 109288 / IBT 7711)</name>
    <name type="common">Toxic black mold</name>
    <name type="synonym">Stilbospora chartarum</name>
    <dbReference type="NCBI Taxonomy" id="1280523"/>
    <lineage>
        <taxon>Eukaryota</taxon>
        <taxon>Fungi</taxon>
        <taxon>Dikarya</taxon>
        <taxon>Ascomycota</taxon>
        <taxon>Pezizomycotina</taxon>
        <taxon>Sordariomycetes</taxon>
        <taxon>Hypocreomycetidae</taxon>
        <taxon>Hypocreales</taxon>
        <taxon>Stachybotryaceae</taxon>
        <taxon>Stachybotrys</taxon>
    </lineage>
</organism>
<feature type="non-terminal residue" evidence="1">
    <location>
        <position position="104"/>
    </location>
</feature>
<name>A0A084BAB1_STACB</name>
<sequence length="104" mass="11607">MHNPQNHRTPTTQPQREIVVNIRDPITIGNFRAMTPRALKAHIDHAIEQSGNEHIAKIKTVSTNQLKSGDLSIKTATTADMEALRQFSGDWEQRIGNGSVIRTP</sequence>
<dbReference type="HOGENOM" id="CLU_2256585_0_0_1"/>
<dbReference type="OrthoDB" id="5429923at2759"/>
<gene>
    <name evidence="1" type="ORF">S7711_10308</name>
</gene>
<dbReference type="EMBL" id="KL647554">
    <property type="protein sequence ID" value="KEY74490.1"/>
    <property type="molecule type" value="Genomic_DNA"/>
</dbReference>